<feature type="region of interest" description="Disordered" evidence="2">
    <location>
        <begin position="2173"/>
        <end position="2196"/>
    </location>
</feature>
<dbReference type="InterPro" id="IPR001650">
    <property type="entry name" value="Helicase_C-like"/>
</dbReference>
<dbReference type="CDD" id="cd02440">
    <property type="entry name" value="AdoMet_MTases"/>
    <property type="match status" value="1"/>
</dbReference>
<dbReference type="Proteomes" id="UP000029409">
    <property type="component" value="Chromosome"/>
</dbReference>
<dbReference type="Gene3D" id="3.40.50.150">
    <property type="entry name" value="Vaccinia Virus protein VP39"/>
    <property type="match status" value="1"/>
</dbReference>
<dbReference type="STRING" id="44251.PDUR_19160"/>
<feature type="domain" description="Helicase C-terminal" evidence="3">
    <location>
        <begin position="1786"/>
        <end position="1958"/>
    </location>
</feature>
<feature type="region of interest" description="Disordered" evidence="2">
    <location>
        <begin position="239"/>
        <end position="398"/>
    </location>
</feature>
<feature type="compositionally biased region" description="Basic and acidic residues" evidence="2">
    <location>
        <begin position="239"/>
        <end position="255"/>
    </location>
</feature>
<gene>
    <name evidence="4" type="ORF">PDUR_19160</name>
</gene>
<sequence length="2196" mass="248806">MSRIQPLRHLYASAISDITSSGDTWQQYLHFAASIYKYSFDNSLLIYAQRPDAIMLAPLQLWNQLGRYVKRGEKSIAVCDFQQGSLTLSHLFDVTQTTGKQAPTLWSLEQLDTDELAGRLTSYDTLNLAEAISQLVHDTVFSSWEEWLQDIEHDIHNHFLGNIPLLGLEQHMGDLIEDSVRYLIHRRCQLPEPNHADLSTITHFDTLPLAARLGYQVNTHARSLLTDIARYVKIMEQERSLAHESSRQTEVDVPRNGRIAVSKPANLERSDNRSTALGQIRSAGAESSTESSPATLSDSSNGRQPDDENAAGRTGGAGTDGAIDRSTTPPSSHATDGRYLEKNAASESDQIDSRGTGHERHHPETTITEANLPTSSSEPPSSGSFFMPDKGSVPSGTRSGEDMLAYMLISGRGSMSGKQRIYEFVVEHHPVKAPDLIAFLKPLYGIGGARGDLGNGLVGYMTDSKGVQLSWQDATGSHEELFKWKKVSDTLLQLISKGQYDEQFASFPPVEQEWTLFDYANELAEIEDVSDEYEDQNDSPEDTEDKHEDTPSLLADAKNIEENSNLCPDAQPKLPAAVNYRFQAEQSPYVTGAKNKYKRNVEAIRLLKQLESEQRQATAEEQHILAGYVGWGGLANAFHPNANGWETEYAELKQLLDEDEYAAARNSTITAFYTEQSLIQTIHATLQRFGLTSGAGRRLLEPSMGSGNFFSVLPPEWENAELHGVELDSLTGRISRQLYPKANIHIQGFETINWREQRFDAMFSNIPFHNIRIHDRRYSSSHYIHDYFFIRSLDLLKPGGILAFIVSKGTMDKQDSRLRQILAQKAELIGMARLPNTTFQSLAGATVTTDIVFLQKRESPLPLTQADMPEWIEIGETPEGVPVNRYYLSHSEMLLGQMQWDRGMYGAEKTSACIPREGQPLLPALEKALGTLEARFPHLPDEVAQTKNNRSPLVPDEEEEPIRKAPPGTKNFTFIVDQECIYYCENGNLLPQDIKGKKAERIKGLCAVRAALLDVIEIQSREYGYETDELEQAQSRLNHIYDRFVHQHGAINERANTSAFADDDQLPLLRSIEDLTADKTWTKAAIFSRPTIRVNSLPEHTDDPLEALQICLNHRLRIDLPYIAHLCGKTTDEVREALGEHIFQNPQDYKGDTDEGWELDEEYLSGNVKDKLAYATLKAQEYPDVFQRNVAALTRVQPAPLLPGDIDFRIGSPWIPVKVYRAFMYETFGTARIMQDSQTIDVDYLEYTNTWRVSGKSLERGSIKVNQTFGTGRANAYEIFESSLNLQSITVRDPVTYLDANGNEQIKYVVNAKETMIARAKQQQMKEAFASWLFRDKERADALLSIYNDKFNTIRPRTYDGDHLVFQGMNQEMSLRKHQRDVAARIIYSGTALMAHEVGAGKTAAMIAAGMYLKRIGAVHKPLYCVPNHLTEQWANEFLRFFPSANVLVTTKKDFSLANRQRFVSKIAMGNYDAVIIGHSQFEKIPISRERQEQLLQDEIRNVSRMINQMKKERGDNWSIKQMVVFENNLKSRLERLMNESKKDDLLTFEQLGVDMLFVDEAHAYKNCFTFTKMRNVAGIGKSSSQRATDMLLKCQYLQEMNQGRGVVFATGTPISNSMSEMYVMQRFLQPHLLQKLGLNFFDNWAATFGEVVSSLEITPEGSGYRMKSRFAKFHNLPELMSMFRLVADIQTADMLKLPVPRLEGDKASVVVSECSPYQEQMMDEFVERAEKIRNNEVDAKEDNMLKLTHEAKLMSIDPRLVHEDAPIDPMSKLNLCINNVFDIWQETQVNRRAQVIFSDSGTPKPGQFNVYDEMKSQLVLRGIPEQEIAFIHDVNTDAAREALFEQVRRGEVRILLGSTQKMGTGTNIQTKLIAAHHIDCPWRPSDIIQRDGRILRQGNQNETVRIFRYVTKGTFDSYLWQIQEQKLRYISQVMTGRSISRSCQDADETVLSAAEVKAVAVGNPMLAEKMEVDNEVIRLKLLKTNWHNEQVMLERQLSQHYPQVLTSCAEKLEQYQADWKLAEQHRLQEFSITLDGTVYAERPQAGEVLLLLSKVTELEHQAVKVGQFKGFDILLSRSGFEHVNLHLRGTATYTVELGDSALGNISRLENLLEKIPIRIEGTKQQQQDTLHQIETAKKEVGKPFEFEDRLSQFVVRQSEINSALEFKELQEQAVMDESEDEEQNVGLREQKGIEQ</sequence>
<feature type="coiled-coil region" evidence="1">
    <location>
        <begin position="593"/>
        <end position="620"/>
    </location>
</feature>
<dbReference type="InterPro" id="IPR000330">
    <property type="entry name" value="SNF2_N"/>
</dbReference>
<proteinExistence type="predicted"/>
<dbReference type="OrthoDB" id="9815272at2"/>
<organism evidence="4 5">
    <name type="scientific">Paenibacillus durus</name>
    <name type="common">Paenibacillus azotofixans</name>
    <dbReference type="NCBI Taxonomy" id="44251"/>
    <lineage>
        <taxon>Bacteria</taxon>
        <taxon>Bacillati</taxon>
        <taxon>Bacillota</taxon>
        <taxon>Bacilli</taxon>
        <taxon>Bacillales</taxon>
        <taxon>Paenibacillaceae</taxon>
        <taxon>Paenibacillus</taxon>
    </lineage>
</organism>
<dbReference type="PANTHER" id="PTHR41313">
    <property type="entry name" value="ADENINE-SPECIFIC METHYLTRANSFERASE"/>
    <property type="match status" value="1"/>
</dbReference>
<keyword evidence="1" id="KW-0175">Coiled coil</keyword>
<dbReference type="InterPro" id="IPR029063">
    <property type="entry name" value="SAM-dependent_MTases_sf"/>
</dbReference>
<dbReference type="InterPro" id="IPR052933">
    <property type="entry name" value="DNA_Protect_Modify"/>
</dbReference>
<evidence type="ECO:0000256" key="1">
    <source>
        <dbReference type="SAM" id="Coils"/>
    </source>
</evidence>
<reference evidence="4 5" key="1">
    <citation type="submission" date="2014-08" db="EMBL/GenBank/DDBJ databases">
        <title>Comparative genomics of the Paenibacillus odorifer group.</title>
        <authorList>
            <person name="den Bakker H.C."/>
            <person name="Tsai Y.-C."/>
            <person name="Martin N."/>
            <person name="Korlach J."/>
            <person name="Wiedmann M."/>
        </authorList>
    </citation>
    <scope>NUCLEOTIDE SEQUENCE [LARGE SCALE GENOMIC DNA]</scope>
    <source>
        <strain evidence="4 5">DSM 1735</strain>
    </source>
</reference>
<feature type="compositionally biased region" description="Acidic residues" evidence="2">
    <location>
        <begin position="2175"/>
        <end position="2184"/>
    </location>
</feature>
<evidence type="ECO:0000259" key="3">
    <source>
        <dbReference type="PROSITE" id="PS51194"/>
    </source>
</evidence>
<dbReference type="InterPro" id="IPR014001">
    <property type="entry name" value="Helicase_ATP-bd"/>
</dbReference>
<evidence type="ECO:0000313" key="5">
    <source>
        <dbReference type="Proteomes" id="UP000029409"/>
    </source>
</evidence>
<feature type="compositionally biased region" description="Acidic residues" evidence="2">
    <location>
        <begin position="530"/>
        <end position="543"/>
    </location>
</feature>
<keyword evidence="5" id="KW-1185">Reference proteome</keyword>
<dbReference type="eggNOG" id="COG0827">
    <property type="taxonomic scope" value="Bacteria"/>
</dbReference>
<feature type="compositionally biased region" description="Polar residues" evidence="2">
    <location>
        <begin position="285"/>
        <end position="303"/>
    </location>
</feature>
<dbReference type="Gene3D" id="3.40.50.300">
    <property type="entry name" value="P-loop containing nucleotide triphosphate hydrolases"/>
    <property type="match status" value="2"/>
</dbReference>
<dbReference type="eggNOG" id="COG0553">
    <property type="taxonomic scope" value="Bacteria"/>
</dbReference>
<accession>A0A089HRT2</accession>
<dbReference type="Pfam" id="PF00176">
    <property type="entry name" value="SNF2-rel_dom"/>
    <property type="match status" value="1"/>
</dbReference>
<dbReference type="KEGG" id="pdu:PDUR_19160"/>
<dbReference type="SMART" id="SM00487">
    <property type="entry name" value="DEXDc"/>
    <property type="match status" value="1"/>
</dbReference>
<evidence type="ECO:0000256" key="2">
    <source>
        <dbReference type="SAM" id="MobiDB-lite"/>
    </source>
</evidence>
<dbReference type="SUPFAM" id="SSF52540">
    <property type="entry name" value="P-loop containing nucleoside triphosphate hydrolases"/>
    <property type="match status" value="2"/>
</dbReference>
<dbReference type="SUPFAM" id="SSF53335">
    <property type="entry name" value="S-adenosyl-L-methionine-dependent methyltransferases"/>
    <property type="match status" value="1"/>
</dbReference>
<evidence type="ECO:0000313" key="4">
    <source>
        <dbReference type="EMBL" id="AIQ13797.1"/>
    </source>
</evidence>
<feature type="region of interest" description="Disordered" evidence="2">
    <location>
        <begin position="530"/>
        <end position="550"/>
    </location>
</feature>
<dbReference type="eggNOG" id="COG4646">
    <property type="taxonomic scope" value="Bacteria"/>
</dbReference>
<feature type="region of interest" description="Disordered" evidence="2">
    <location>
        <begin position="946"/>
        <end position="966"/>
    </location>
</feature>
<protein>
    <recommendedName>
        <fullName evidence="3">Helicase C-terminal domain-containing protein</fullName>
    </recommendedName>
</protein>
<dbReference type="PANTHER" id="PTHR41313:SF1">
    <property type="entry name" value="DNA METHYLASE ADENINE-SPECIFIC DOMAIN-CONTAINING PROTEIN"/>
    <property type="match status" value="1"/>
</dbReference>
<feature type="compositionally biased region" description="Basic and acidic residues" evidence="2">
    <location>
        <begin position="351"/>
        <end position="364"/>
    </location>
</feature>
<dbReference type="InterPro" id="IPR027417">
    <property type="entry name" value="P-loop_NTPase"/>
</dbReference>
<dbReference type="EMBL" id="CP009288">
    <property type="protein sequence ID" value="AIQ13797.1"/>
    <property type="molecule type" value="Genomic_DNA"/>
</dbReference>
<name>A0A089HRT2_PAEDU</name>
<dbReference type="GO" id="GO:0005524">
    <property type="term" value="F:ATP binding"/>
    <property type="evidence" value="ECO:0007669"/>
    <property type="project" value="InterPro"/>
</dbReference>
<feature type="compositionally biased region" description="Low complexity" evidence="2">
    <location>
        <begin position="373"/>
        <end position="384"/>
    </location>
</feature>
<dbReference type="PRINTS" id="PR00507">
    <property type="entry name" value="N12N6MTFRASE"/>
</dbReference>
<dbReference type="SMART" id="SM00490">
    <property type="entry name" value="HELICc"/>
    <property type="match status" value="1"/>
</dbReference>
<dbReference type="Pfam" id="PF00271">
    <property type="entry name" value="Helicase_C"/>
    <property type="match status" value="1"/>
</dbReference>
<dbReference type="PROSITE" id="PS51194">
    <property type="entry name" value="HELICASE_CTER"/>
    <property type="match status" value="1"/>
</dbReference>